<dbReference type="Proteomes" id="UP001159405">
    <property type="component" value="Unassembled WGS sequence"/>
</dbReference>
<accession>A0ABN8SA72</accession>
<evidence type="ECO:0000313" key="2">
    <source>
        <dbReference type="Proteomes" id="UP001159405"/>
    </source>
</evidence>
<organism evidence="1 2">
    <name type="scientific">Porites lobata</name>
    <dbReference type="NCBI Taxonomy" id="104759"/>
    <lineage>
        <taxon>Eukaryota</taxon>
        <taxon>Metazoa</taxon>
        <taxon>Cnidaria</taxon>
        <taxon>Anthozoa</taxon>
        <taxon>Hexacorallia</taxon>
        <taxon>Scleractinia</taxon>
        <taxon>Fungiina</taxon>
        <taxon>Poritidae</taxon>
        <taxon>Porites</taxon>
    </lineage>
</organism>
<keyword evidence="2" id="KW-1185">Reference proteome</keyword>
<gene>
    <name evidence="1" type="ORF">PLOB_00038501</name>
</gene>
<proteinExistence type="predicted"/>
<name>A0ABN8SA72_9CNID</name>
<evidence type="ECO:0000313" key="1">
    <source>
        <dbReference type="EMBL" id="CAH3187859.1"/>
    </source>
</evidence>
<evidence type="ECO:0008006" key="3">
    <source>
        <dbReference type="Google" id="ProtNLM"/>
    </source>
</evidence>
<comment type="caution">
    <text evidence="1">The sequence shown here is derived from an EMBL/GenBank/DDBJ whole genome shotgun (WGS) entry which is preliminary data.</text>
</comment>
<reference evidence="1 2" key="1">
    <citation type="submission" date="2022-05" db="EMBL/GenBank/DDBJ databases">
        <authorList>
            <consortium name="Genoscope - CEA"/>
            <person name="William W."/>
        </authorList>
    </citation>
    <scope>NUCLEOTIDE SEQUENCE [LARGE SCALE GENOMIC DNA]</scope>
</reference>
<sequence length="118" mass="13335">MNFLFFPRKAATLVIFVALIEDVATTVRHAVIMQVKEDTTAAVTHKLFVVLAEWTGYVVDVVLGKPFLDTILSLLCRCNEADLNCVPCVIKTKPTDLDATEIRSSYRQLLPDQRFDFE</sequence>
<protein>
    <recommendedName>
        <fullName evidence="3">Secreted protein</fullName>
    </recommendedName>
</protein>
<dbReference type="EMBL" id="CALNXK010000573">
    <property type="protein sequence ID" value="CAH3187859.1"/>
    <property type="molecule type" value="Genomic_DNA"/>
</dbReference>